<dbReference type="InterPro" id="IPR029526">
    <property type="entry name" value="PGBD"/>
</dbReference>
<proteinExistence type="predicted"/>
<dbReference type="PANTHER" id="PTHR47055">
    <property type="entry name" value="DDE_TNP_1_7 DOMAIN-CONTAINING PROTEIN"/>
    <property type="match status" value="1"/>
</dbReference>
<dbReference type="Proteomes" id="UP000515154">
    <property type="component" value="Linkage group LG14"/>
</dbReference>
<evidence type="ECO:0000313" key="2">
    <source>
        <dbReference type="Proteomes" id="UP000515154"/>
    </source>
</evidence>
<protein>
    <submittedName>
        <fullName evidence="3">PiggyBac transposable element-derived protein 3-like</fullName>
    </submittedName>
</protein>
<evidence type="ECO:0000259" key="1">
    <source>
        <dbReference type="Pfam" id="PF13843"/>
    </source>
</evidence>
<keyword evidence="2" id="KW-1185">Reference proteome</keyword>
<feature type="domain" description="PiggyBac transposable element-derived protein" evidence="1">
    <location>
        <begin position="1"/>
        <end position="281"/>
    </location>
</feature>
<evidence type="ECO:0000313" key="3">
    <source>
        <dbReference type="RefSeq" id="XP_029645332.1"/>
    </source>
</evidence>
<dbReference type="KEGG" id="osn:115219309"/>
<name>A0A6P7T4Y0_9MOLL</name>
<dbReference type="RefSeq" id="XP_029645332.1">
    <property type="nucleotide sequence ID" value="XM_029789472.1"/>
</dbReference>
<accession>A0A6P7T4Y0</accession>
<gene>
    <name evidence="3" type="primary">LOC115219309</name>
</gene>
<dbReference type="PANTHER" id="PTHR47055:SF3">
    <property type="entry name" value="PHORBOL-ESTER_DAG-TYPE DOMAIN-CONTAINING PROTEIN"/>
    <property type="match status" value="1"/>
</dbReference>
<dbReference type="InterPro" id="IPR052638">
    <property type="entry name" value="PiggyBac_TE-derived"/>
</dbReference>
<reference evidence="3" key="1">
    <citation type="submission" date="2025-08" db="UniProtKB">
        <authorList>
            <consortium name="RefSeq"/>
        </authorList>
    </citation>
    <scope>IDENTIFICATION</scope>
</reference>
<dbReference type="AlphaFoldDB" id="A0A6P7T4Y0"/>
<dbReference type="Pfam" id="PF13843">
    <property type="entry name" value="DDE_Tnp_1_7"/>
    <property type="match status" value="1"/>
</dbReference>
<organism evidence="2 3">
    <name type="scientific">Octopus sinensis</name>
    <name type="common">East Asian common octopus</name>
    <dbReference type="NCBI Taxonomy" id="2607531"/>
    <lineage>
        <taxon>Eukaryota</taxon>
        <taxon>Metazoa</taxon>
        <taxon>Spiralia</taxon>
        <taxon>Lophotrochozoa</taxon>
        <taxon>Mollusca</taxon>
        <taxon>Cephalopoda</taxon>
        <taxon>Coleoidea</taxon>
        <taxon>Octopodiformes</taxon>
        <taxon>Octopoda</taxon>
        <taxon>Incirrata</taxon>
        <taxon>Octopodidae</taxon>
        <taxon>Octopus</taxon>
    </lineage>
</organism>
<sequence length="373" mass="43441">MYWENKSDLNNNLVSHAMSRNTFEKIHQYLHFHDNSKLNPCDKVYKVRPLLDHLNDKFYQFVEPMGSYFSLDKAMKSYYRHHGMKQFIRGKPICYGFEFWCLDRPDGFLIASKTLGSSVSKILSLKFIPVGSSIYIDNYFTSLPLMDALSNNGLFCVGTIRNNRTEKAPLQDVSKVVRGICCVAEDKKIGITLPKWLDNNQVNLVANLKAEVFDVGSCKQWKKSERNRVSVLQSNIVKLYNKQMGGVDLFDKLRGHYQIRIRSRKWYRPLFRFYLNENIVNLWILCCYIQRNISLRQIVTALLAAPNLEKKRVVHPKTKKQVPQVAQFDNRDHLVNKIETQRQCAVCGKCTKFVCIKCNVSLFPDTCFLPFHQ</sequence>
<dbReference type="GO" id="GO:0043565">
    <property type="term" value="F:sequence-specific DNA binding"/>
    <property type="evidence" value="ECO:0007669"/>
    <property type="project" value="TreeGrafter"/>
</dbReference>